<accession>A0ABR4N6I4</accession>
<name>A0ABR4N6I4_9FUNG</name>
<feature type="transmembrane region" description="Helical" evidence="1">
    <location>
        <begin position="232"/>
        <end position="255"/>
    </location>
</feature>
<dbReference type="EMBL" id="JADGIZ020000026">
    <property type="protein sequence ID" value="KAL2915141.1"/>
    <property type="molecule type" value="Genomic_DNA"/>
</dbReference>
<keyword evidence="1" id="KW-0472">Membrane</keyword>
<dbReference type="Proteomes" id="UP001527925">
    <property type="component" value="Unassembled WGS sequence"/>
</dbReference>
<gene>
    <name evidence="3" type="ORF">HK105_205246</name>
</gene>
<keyword evidence="1" id="KW-0812">Transmembrane</keyword>
<comment type="caution">
    <text evidence="3">The sequence shown here is derived from an EMBL/GenBank/DDBJ whole genome shotgun (WGS) entry which is preliminary data.</text>
</comment>
<reference evidence="3 4" key="1">
    <citation type="submission" date="2023-09" db="EMBL/GenBank/DDBJ databases">
        <title>Pangenome analysis of Batrachochytrium dendrobatidis and related Chytrids.</title>
        <authorList>
            <person name="Yacoub M.N."/>
            <person name="Stajich J.E."/>
            <person name="James T.Y."/>
        </authorList>
    </citation>
    <scope>NUCLEOTIDE SEQUENCE [LARGE SCALE GENOMIC DNA]</scope>
    <source>
        <strain evidence="3 4">JEL0888</strain>
    </source>
</reference>
<feature type="signal peptide" evidence="2">
    <location>
        <begin position="1"/>
        <end position="28"/>
    </location>
</feature>
<sequence>MLTARFTTAVSQLALAVLLLAAIVRAQGTSSTTSAAASTSAASTSASSGTAASASSSSSSAKATATCNPYLQKCANADCAGSTLGSAATLVNSPNSSVYFYTGLPVFVNWSYTSDTDTTTFPSTSVVIYYKFADTSVTTWVKWLTVGAKDTSVSAVMTNAVARSYNIRVVPDDIDPTGLTGTIPSCYSTSFPRMGVNSFRLLTTRDLSVSSSDSFAPNSDSSGGIASMLTPAVLSMAVSVAVTAAAASAMLFGIADM</sequence>
<evidence type="ECO:0000256" key="1">
    <source>
        <dbReference type="SAM" id="Phobius"/>
    </source>
</evidence>
<keyword evidence="1" id="KW-1133">Transmembrane helix</keyword>
<feature type="chain" id="PRO_5045478011" evidence="2">
    <location>
        <begin position="29"/>
        <end position="257"/>
    </location>
</feature>
<protein>
    <submittedName>
        <fullName evidence="3">Uncharacterized protein</fullName>
    </submittedName>
</protein>
<evidence type="ECO:0000313" key="4">
    <source>
        <dbReference type="Proteomes" id="UP001527925"/>
    </source>
</evidence>
<organism evidence="3 4">
    <name type="scientific">Polyrhizophydium stewartii</name>
    <dbReference type="NCBI Taxonomy" id="2732419"/>
    <lineage>
        <taxon>Eukaryota</taxon>
        <taxon>Fungi</taxon>
        <taxon>Fungi incertae sedis</taxon>
        <taxon>Chytridiomycota</taxon>
        <taxon>Chytridiomycota incertae sedis</taxon>
        <taxon>Chytridiomycetes</taxon>
        <taxon>Rhizophydiales</taxon>
        <taxon>Rhizophydiales incertae sedis</taxon>
        <taxon>Polyrhizophydium</taxon>
    </lineage>
</organism>
<keyword evidence="2" id="KW-0732">Signal</keyword>
<evidence type="ECO:0000313" key="3">
    <source>
        <dbReference type="EMBL" id="KAL2915141.1"/>
    </source>
</evidence>
<proteinExistence type="predicted"/>
<evidence type="ECO:0000256" key="2">
    <source>
        <dbReference type="SAM" id="SignalP"/>
    </source>
</evidence>
<keyword evidence="4" id="KW-1185">Reference proteome</keyword>